<dbReference type="PANTHER" id="PTHR36851:SF1">
    <property type="entry name" value="GLYCO_TRANS_2-LIKE DOMAIN-CONTAINING PROTEIN"/>
    <property type="match status" value="1"/>
</dbReference>
<comment type="caution">
    <text evidence="4">The sequence shown here is derived from an EMBL/GenBank/DDBJ whole genome shotgun (WGS) entry which is preliminary data.</text>
</comment>
<dbReference type="InterPro" id="IPR001173">
    <property type="entry name" value="Glyco_trans_2-like"/>
</dbReference>
<dbReference type="Pfam" id="PF13632">
    <property type="entry name" value="Glyco_trans_2_3"/>
    <property type="match status" value="1"/>
</dbReference>
<dbReference type="EMBL" id="LCRX01000001">
    <property type="protein sequence ID" value="KKW43021.1"/>
    <property type="molecule type" value="Genomic_DNA"/>
</dbReference>
<name>A0A0G1YIF5_9BACT</name>
<dbReference type="STRING" id="1619044.UY92_C0001G0035"/>
<evidence type="ECO:0000259" key="3">
    <source>
        <dbReference type="Pfam" id="PF13632"/>
    </source>
</evidence>
<feature type="transmembrane region" description="Helical" evidence="2">
    <location>
        <begin position="418"/>
        <end position="438"/>
    </location>
</feature>
<proteinExistence type="predicted"/>
<keyword evidence="2" id="KW-0812">Transmembrane</keyword>
<accession>A0A0G1YIF5</accession>
<dbReference type="SUPFAM" id="SSF53448">
    <property type="entry name" value="Nucleotide-diphospho-sugar transferases"/>
    <property type="match status" value="1"/>
</dbReference>
<evidence type="ECO:0000256" key="2">
    <source>
        <dbReference type="SAM" id="Phobius"/>
    </source>
</evidence>
<keyword evidence="2" id="KW-0472">Membrane</keyword>
<feature type="domain" description="Glycosyltransferase 2-like" evidence="3">
    <location>
        <begin position="195"/>
        <end position="420"/>
    </location>
</feature>
<organism evidence="4 5">
    <name type="scientific">Candidatus Magasanikbacteria bacterium GW2011_GWA2_56_11</name>
    <dbReference type="NCBI Taxonomy" id="1619044"/>
    <lineage>
        <taxon>Bacteria</taxon>
        <taxon>Candidatus Magasanikiibacteriota</taxon>
    </lineage>
</organism>
<dbReference type="PANTHER" id="PTHR36851">
    <property type="entry name" value="UNNAMED PRODUCT"/>
    <property type="match status" value="1"/>
</dbReference>
<keyword evidence="2" id="KW-1133">Transmembrane helix</keyword>
<feature type="transmembrane region" description="Helical" evidence="2">
    <location>
        <begin position="379"/>
        <end position="398"/>
    </location>
</feature>
<evidence type="ECO:0000313" key="5">
    <source>
        <dbReference type="Proteomes" id="UP000033870"/>
    </source>
</evidence>
<evidence type="ECO:0000256" key="1">
    <source>
        <dbReference type="SAM" id="MobiDB-lite"/>
    </source>
</evidence>
<dbReference type="Proteomes" id="UP000033870">
    <property type="component" value="Unassembled WGS sequence"/>
</dbReference>
<feature type="transmembrane region" description="Helical" evidence="2">
    <location>
        <begin position="450"/>
        <end position="473"/>
    </location>
</feature>
<protein>
    <recommendedName>
        <fullName evidence="3">Glycosyltransferase 2-like domain-containing protein</fullName>
    </recommendedName>
</protein>
<feature type="region of interest" description="Disordered" evidence="1">
    <location>
        <begin position="492"/>
        <end position="512"/>
    </location>
</feature>
<dbReference type="InterPro" id="IPR029044">
    <property type="entry name" value="Nucleotide-diphossugar_trans"/>
</dbReference>
<feature type="transmembrane region" description="Helical" evidence="2">
    <location>
        <begin position="38"/>
        <end position="61"/>
    </location>
</feature>
<sequence>MLTDYQRYRLYEILPGLSVWVTLFAALALAFVRPLWMIYFIILFDIYWVLKVLNFSFYLLVAWRRFHAVGRTDWKTALKQELRNWEDKRHVIFLTLYNEEWSVVRSSIESIARGVYDRSKFVIVVAGEERTRAHFDEICRLVRSEFGASFADILCTLHPLNLEGEIPGKGSNLHYAEREVKKYIDAKGWDYDQVVITIFDIDTVVHEQYFGYLTYAYCTNPRPTRTSYQPIALYNNNMWESPAVLRVMAFGTTFWLFTTLARQDALVTFSSHSMSFRALVDAGFHDRRIVSEDSRIFYQCYLAYNGDYAVVPLYIPVSMDTVRDDSWWKSLRNLYRQQRRWAWGVEHVPYLLWEFRRKGKLIPWWKKFKWIFIEWEGKWSWCLVALLITILGRLPMWVAPESVRQSALYFNAPHILEVLMTIAMLGMILSAMFSLPLLPQKPESHPRHMYLIMVTQWLLLPVTLIFVSAIPAIDAVTHLMFGRYLGFNVSQKKRGGNKNRPSLRPITSLTTK</sequence>
<evidence type="ECO:0000313" key="4">
    <source>
        <dbReference type="EMBL" id="KKW43021.1"/>
    </source>
</evidence>
<feature type="transmembrane region" description="Helical" evidence="2">
    <location>
        <begin position="12"/>
        <end position="32"/>
    </location>
</feature>
<gene>
    <name evidence="4" type="ORF">UY92_C0001G0035</name>
</gene>
<reference evidence="4 5" key="1">
    <citation type="journal article" date="2015" name="Nature">
        <title>rRNA introns, odd ribosomes, and small enigmatic genomes across a large radiation of phyla.</title>
        <authorList>
            <person name="Brown C.T."/>
            <person name="Hug L.A."/>
            <person name="Thomas B.C."/>
            <person name="Sharon I."/>
            <person name="Castelle C.J."/>
            <person name="Singh A."/>
            <person name="Wilkins M.J."/>
            <person name="Williams K.H."/>
            <person name="Banfield J.F."/>
        </authorList>
    </citation>
    <scope>NUCLEOTIDE SEQUENCE [LARGE SCALE GENOMIC DNA]</scope>
</reference>
<dbReference type="Gene3D" id="3.90.550.10">
    <property type="entry name" value="Spore Coat Polysaccharide Biosynthesis Protein SpsA, Chain A"/>
    <property type="match status" value="1"/>
</dbReference>
<dbReference type="AlphaFoldDB" id="A0A0G1YIF5"/>